<name>A0ABP9H276_9ACTN</name>
<organism evidence="2 3">
    <name type="scientific">Yinghuangia aomiensis</name>
    <dbReference type="NCBI Taxonomy" id="676205"/>
    <lineage>
        <taxon>Bacteria</taxon>
        <taxon>Bacillati</taxon>
        <taxon>Actinomycetota</taxon>
        <taxon>Actinomycetes</taxon>
        <taxon>Kitasatosporales</taxon>
        <taxon>Streptomycetaceae</taxon>
        <taxon>Yinghuangia</taxon>
    </lineage>
</organism>
<feature type="compositionally biased region" description="Polar residues" evidence="1">
    <location>
        <begin position="36"/>
        <end position="46"/>
    </location>
</feature>
<gene>
    <name evidence="2" type="ORF">GCM10023205_24280</name>
</gene>
<evidence type="ECO:0000313" key="2">
    <source>
        <dbReference type="EMBL" id="GAA4960216.1"/>
    </source>
</evidence>
<reference evidence="3" key="1">
    <citation type="journal article" date="2019" name="Int. J. Syst. Evol. Microbiol.">
        <title>The Global Catalogue of Microorganisms (GCM) 10K type strain sequencing project: providing services to taxonomists for standard genome sequencing and annotation.</title>
        <authorList>
            <consortium name="The Broad Institute Genomics Platform"/>
            <consortium name="The Broad Institute Genome Sequencing Center for Infectious Disease"/>
            <person name="Wu L."/>
            <person name="Ma J."/>
        </authorList>
    </citation>
    <scope>NUCLEOTIDE SEQUENCE [LARGE SCALE GENOMIC DNA]</scope>
    <source>
        <strain evidence="3">JCM 17986</strain>
    </source>
</reference>
<keyword evidence="3" id="KW-1185">Reference proteome</keyword>
<comment type="caution">
    <text evidence="2">The sequence shown here is derived from an EMBL/GenBank/DDBJ whole genome shotgun (WGS) entry which is preliminary data.</text>
</comment>
<evidence type="ECO:0000256" key="1">
    <source>
        <dbReference type="SAM" id="MobiDB-lite"/>
    </source>
</evidence>
<feature type="compositionally biased region" description="Low complexity" evidence="1">
    <location>
        <begin position="85"/>
        <end position="103"/>
    </location>
</feature>
<accession>A0ABP9H276</accession>
<dbReference type="EMBL" id="BAABHS010000007">
    <property type="protein sequence ID" value="GAA4960216.1"/>
    <property type="molecule type" value="Genomic_DNA"/>
</dbReference>
<protein>
    <submittedName>
        <fullName evidence="2">Uncharacterized protein</fullName>
    </submittedName>
</protein>
<dbReference type="RefSeq" id="WP_345675404.1">
    <property type="nucleotide sequence ID" value="NZ_BAABHS010000007.1"/>
</dbReference>
<sequence>MPRVFPGEPDADLSGASPRISASGHSGPTPDEPSVPQLTTANPVTTAKSAAPKPSAPRNPAHASVPKPGPPRPAAPKPGPPRPAQPAADAEPAPAKPAAVPAARKPERSSGPDIRLVSATPETALDVADETVDRLLDEGTAPDTILVLTTGEAHPWQQHEESFGSEPYWRQYTEGNDVFYARALGDRPLRRDTVVLVVNGFADPARSTDALVTAIGSGTAAVIVCGDLDQVRALTGL</sequence>
<feature type="region of interest" description="Disordered" evidence="1">
    <location>
        <begin position="1"/>
        <end position="122"/>
    </location>
</feature>
<feature type="compositionally biased region" description="Pro residues" evidence="1">
    <location>
        <begin position="67"/>
        <end position="84"/>
    </location>
</feature>
<proteinExistence type="predicted"/>
<evidence type="ECO:0000313" key="3">
    <source>
        <dbReference type="Proteomes" id="UP001500466"/>
    </source>
</evidence>
<dbReference type="Proteomes" id="UP001500466">
    <property type="component" value="Unassembled WGS sequence"/>
</dbReference>